<keyword evidence="2" id="KW-1185">Reference proteome</keyword>
<dbReference type="PIRSF" id="PIRSF035652">
    <property type="entry name" value="CHP02436"/>
    <property type="match status" value="1"/>
</dbReference>
<reference evidence="1 2" key="1">
    <citation type="submission" date="2019-01" db="EMBL/GenBank/DDBJ databases">
        <title>Ancylomarina salipaludis sp. nov., isolated from a salt marsh.</title>
        <authorList>
            <person name="Yoon J.-H."/>
        </authorList>
    </citation>
    <scope>NUCLEOTIDE SEQUENCE [LARGE SCALE GENOMIC DNA]</scope>
    <source>
        <strain evidence="1 2">SHSM-M15</strain>
    </source>
</reference>
<dbReference type="PANTHER" id="PTHR38471:SF2">
    <property type="entry name" value="FOUR HELIX BUNDLE PROTEIN"/>
    <property type="match status" value="1"/>
</dbReference>
<dbReference type="NCBIfam" id="TIGR02436">
    <property type="entry name" value="four helix bundle protein"/>
    <property type="match status" value="1"/>
</dbReference>
<name>A0A4Q1JPE5_9BACT</name>
<organism evidence="1 2">
    <name type="scientific">Ancylomarina salipaludis</name>
    <dbReference type="NCBI Taxonomy" id="2501299"/>
    <lineage>
        <taxon>Bacteria</taxon>
        <taxon>Pseudomonadati</taxon>
        <taxon>Bacteroidota</taxon>
        <taxon>Bacteroidia</taxon>
        <taxon>Marinilabiliales</taxon>
        <taxon>Marinifilaceae</taxon>
        <taxon>Ancylomarina</taxon>
    </lineage>
</organism>
<sequence length="119" mass="13518">MDNKEFGNQLEKRTKLFALSIIKLSVSLPNTPESRVIKNQVTKSGTSIGANYREANRSRSKADFKNKIKISESEASETVYWLELIEDMNWVAHDKLKTILIEANEILAIFTSISNKLKS</sequence>
<protein>
    <submittedName>
        <fullName evidence="1">Four helix bundle protein</fullName>
    </submittedName>
</protein>
<dbReference type="Proteomes" id="UP000289703">
    <property type="component" value="Unassembled WGS sequence"/>
</dbReference>
<dbReference type="SUPFAM" id="SSF158446">
    <property type="entry name" value="IVS-encoded protein-like"/>
    <property type="match status" value="1"/>
</dbReference>
<dbReference type="Gene3D" id="1.20.1440.60">
    <property type="entry name" value="23S rRNA-intervening sequence"/>
    <property type="match status" value="1"/>
</dbReference>
<evidence type="ECO:0000313" key="2">
    <source>
        <dbReference type="Proteomes" id="UP000289703"/>
    </source>
</evidence>
<comment type="caution">
    <text evidence="1">The sequence shown here is derived from an EMBL/GenBank/DDBJ whole genome shotgun (WGS) entry which is preliminary data.</text>
</comment>
<dbReference type="PANTHER" id="PTHR38471">
    <property type="entry name" value="FOUR HELIX BUNDLE PROTEIN"/>
    <property type="match status" value="1"/>
</dbReference>
<dbReference type="Pfam" id="PF05635">
    <property type="entry name" value="23S_rRNA_IVP"/>
    <property type="match status" value="1"/>
</dbReference>
<dbReference type="InterPro" id="IPR012657">
    <property type="entry name" value="23S_rRNA-intervening_sequence"/>
</dbReference>
<dbReference type="OrthoDB" id="285993at2"/>
<evidence type="ECO:0000313" key="1">
    <source>
        <dbReference type="EMBL" id="RXQ96106.1"/>
    </source>
</evidence>
<dbReference type="EMBL" id="SAXA01000003">
    <property type="protein sequence ID" value="RXQ96106.1"/>
    <property type="molecule type" value="Genomic_DNA"/>
</dbReference>
<dbReference type="AlphaFoldDB" id="A0A4Q1JPE5"/>
<gene>
    <name evidence="1" type="ORF">EO244_04480</name>
</gene>
<accession>A0A4Q1JPE5</accession>
<dbReference type="RefSeq" id="WP_129253382.1">
    <property type="nucleotide sequence ID" value="NZ_SAXA01000003.1"/>
</dbReference>
<proteinExistence type="predicted"/>
<dbReference type="InterPro" id="IPR036583">
    <property type="entry name" value="23S_rRNA_IVS_sf"/>
</dbReference>